<keyword evidence="2" id="KW-1185">Reference proteome</keyword>
<evidence type="ECO:0000313" key="2">
    <source>
        <dbReference type="Proteomes" id="UP001189429"/>
    </source>
</evidence>
<feature type="non-terminal residue" evidence="1">
    <location>
        <position position="60"/>
    </location>
</feature>
<evidence type="ECO:0000313" key="1">
    <source>
        <dbReference type="EMBL" id="CAK0798345.1"/>
    </source>
</evidence>
<accession>A0ABN9Q1P5</accession>
<feature type="non-terminal residue" evidence="1">
    <location>
        <position position="1"/>
    </location>
</feature>
<protein>
    <submittedName>
        <fullName evidence="1">Uncharacterized protein</fullName>
    </submittedName>
</protein>
<name>A0ABN9Q1P5_9DINO</name>
<comment type="caution">
    <text evidence="1">The sequence shown here is derived from an EMBL/GenBank/DDBJ whole genome shotgun (WGS) entry which is preliminary data.</text>
</comment>
<reference evidence="1" key="1">
    <citation type="submission" date="2023-10" db="EMBL/GenBank/DDBJ databases">
        <authorList>
            <person name="Chen Y."/>
            <person name="Shah S."/>
            <person name="Dougan E. K."/>
            <person name="Thang M."/>
            <person name="Chan C."/>
        </authorList>
    </citation>
    <scope>NUCLEOTIDE SEQUENCE [LARGE SCALE GENOMIC DNA]</scope>
</reference>
<gene>
    <name evidence="1" type="ORF">PCOR1329_LOCUS7118</name>
</gene>
<dbReference type="EMBL" id="CAUYUJ010001924">
    <property type="protein sequence ID" value="CAK0798345.1"/>
    <property type="molecule type" value="Genomic_DNA"/>
</dbReference>
<organism evidence="1 2">
    <name type="scientific">Prorocentrum cordatum</name>
    <dbReference type="NCBI Taxonomy" id="2364126"/>
    <lineage>
        <taxon>Eukaryota</taxon>
        <taxon>Sar</taxon>
        <taxon>Alveolata</taxon>
        <taxon>Dinophyceae</taxon>
        <taxon>Prorocentrales</taxon>
        <taxon>Prorocentraceae</taxon>
        <taxon>Prorocentrum</taxon>
    </lineage>
</organism>
<sequence length="60" mass="6625">AFVLQLESAQMHFVLRNLQPRQIAVATGVQAAMQRAMWEMADRALAAYPAVSCTVPPRVL</sequence>
<dbReference type="Proteomes" id="UP001189429">
    <property type="component" value="Unassembled WGS sequence"/>
</dbReference>
<proteinExistence type="predicted"/>